<accession>A0A7Z1AEC7</accession>
<gene>
    <name evidence="5" type="ORF">CODIS_34580</name>
</gene>
<feature type="region of interest" description="Disordered" evidence="1">
    <location>
        <begin position="212"/>
        <end position="243"/>
    </location>
</feature>
<feature type="region of interest" description="Disordered" evidence="1">
    <location>
        <begin position="618"/>
        <end position="652"/>
    </location>
</feature>
<dbReference type="PANTHER" id="PTHR45737:SF6">
    <property type="entry name" value="VON WILLEBRAND FACTOR A DOMAIN-CONTAINING PROTEIN 5A"/>
    <property type="match status" value="1"/>
</dbReference>
<dbReference type="RefSeq" id="WP_069127201.1">
    <property type="nucleotide sequence ID" value="NZ_MARB01000024.1"/>
</dbReference>
<feature type="signal peptide" evidence="2">
    <location>
        <begin position="1"/>
        <end position="25"/>
    </location>
</feature>
<evidence type="ECO:0000259" key="3">
    <source>
        <dbReference type="PROSITE" id="PS50234"/>
    </source>
</evidence>
<name>A0A7Z1AEC7_9GAMM</name>
<dbReference type="OrthoDB" id="9784383at2"/>
<evidence type="ECO:0000313" key="6">
    <source>
        <dbReference type="Proteomes" id="UP000094769"/>
    </source>
</evidence>
<dbReference type="PROSITE" id="PS51468">
    <property type="entry name" value="VIT"/>
    <property type="match status" value="1"/>
</dbReference>
<dbReference type="InterPro" id="IPR002035">
    <property type="entry name" value="VWF_A"/>
</dbReference>
<dbReference type="InterPro" id="IPR036465">
    <property type="entry name" value="vWFA_dom_sf"/>
</dbReference>
<dbReference type="PANTHER" id="PTHR45737">
    <property type="entry name" value="VON WILLEBRAND FACTOR A DOMAIN-CONTAINING PROTEIN 5A"/>
    <property type="match status" value="1"/>
</dbReference>
<evidence type="ECO:0000259" key="4">
    <source>
        <dbReference type="PROSITE" id="PS51468"/>
    </source>
</evidence>
<keyword evidence="2" id="KW-0732">Signal</keyword>
<evidence type="ECO:0000313" key="5">
    <source>
        <dbReference type="EMBL" id="ODJ86263.1"/>
    </source>
</evidence>
<dbReference type="InterPro" id="IPR013694">
    <property type="entry name" value="VIT"/>
</dbReference>
<proteinExistence type="predicted"/>
<dbReference type="EMBL" id="MARB01000024">
    <property type="protein sequence ID" value="ODJ86263.1"/>
    <property type="molecule type" value="Genomic_DNA"/>
</dbReference>
<evidence type="ECO:0000256" key="2">
    <source>
        <dbReference type="SAM" id="SignalP"/>
    </source>
</evidence>
<feature type="domain" description="VIT" evidence="4">
    <location>
        <begin position="25"/>
        <end position="153"/>
    </location>
</feature>
<dbReference type="SMART" id="SM00609">
    <property type="entry name" value="VIT"/>
    <property type="match status" value="1"/>
</dbReference>
<dbReference type="Pfam" id="PF13768">
    <property type="entry name" value="VWA_3"/>
    <property type="match status" value="1"/>
</dbReference>
<dbReference type="Pfam" id="PF08487">
    <property type="entry name" value="VIT"/>
    <property type="match status" value="1"/>
</dbReference>
<comment type="caution">
    <text evidence="5">The sequence shown here is derived from an EMBL/GenBank/DDBJ whole genome shotgun (WGS) entry which is preliminary data.</text>
</comment>
<organism evidence="5 6">
    <name type="scientific">Candidatus Thiodiazotropha endolucinida</name>
    <dbReference type="NCBI Taxonomy" id="1655433"/>
    <lineage>
        <taxon>Bacteria</taxon>
        <taxon>Pseudomonadati</taxon>
        <taxon>Pseudomonadota</taxon>
        <taxon>Gammaproteobacteria</taxon>
        <taxon>Chromatiales</taxon>
        <taxon>Sedimenticolaceae</taxon>
        <taxon>Candidatus Thiodiazotropha</taxon>
    </lineage>
</organism>
<dbReference type="PROSITE" id="PS50234">
    <property type="entry name" value="VWFA"/>
    <property type="match status" value="1"/>
</dbReference>
<dbReference type="Proteomes" id="UP000094769">
    <property type="component" value="Unassembled WGS sequence"/>
</dbReference>
<reference evidence="5 6" key="1">
    <citation type="submission" date="2016-06" db="EMBL/GenBank/DDBJ databases">
        <title>Genome sequence of endosymbiont of Candidatus Endolucinida thiodiazotropha.</title>
        <authorList>
            <person name="Poehlein A."/>
            <person name="Koenig S."/>
            <person name="Heiden S.E."/>
            <person name="Thuermer A."/>
            <person name="Voget S."/>
            <person name="Daniel R."/>
            <person name="Markert S."/>
            <person name="Gros O."/>
            <person name="Schweder T."/>
        </authorList>
    </citation>
    <scope>NUCLEOTIDE SEQUENCE [LARGE SCALE GENOMIC DNA]</scope>
    <source>
        <strain evidence="5 6">COS</strain>
    </source>
</reference>
<keyword evidence="6" id="KW-1185">Reference proteome</keyword>
<dbReference type="Gene3D" id="3.40.50.410">
    <property type="entry name" value="von Willebrand factor, type A domain"/>
    <property type="match status" value="1"/>
</dbReference>
<dbReference type="SUPFAM" id="SSF53300">
    <property type="entry name" value="vWA-like"/>
    <property type="match status" value="1"/>
</dbReference>
<protein>
    <submittedName>
        <fullName evidence="5">Vault protein inter-alpha-trypsin</fullName>
    </submittedName>
</protein>
<feature type="domain" description="VWFA" evidence="3">
    <location>
        <begin position="301"/>
        <end position="471"/>
    </location>
</feature>
<evidence type="ECO:0000256" key="1">
    <source>
        <dbReference type="SAM" id="MobiDB-lite"/>
    </source>
</evidence>
<dbReference type="AlphaFoldDB" id="A0A7Z1AEC7"/>
<feature type="chain" id="PRO_5031199219" evidence="2">
    <location>
        <begin position="26"/>
        <end position="680"/>
    </location>
</feature>
<sequence length="680" mass="76196">MFTLIKQVKYLVVGISLLAAQSAFAAGLMTPKSGNLPQLEIRQHHVEVTIEDGYAVTSVEQVFYNPNDAELEAIYSFPVPEKASVGEFTYWIEGKPVTGEVLEKQRAKEVYQQERDQGREAALTEQDSYRTFDSYVYPVKPQQDVRIRLVYIQPAHLDSGIGRYVYPLEEGGVDEQRLAFWSYNDVVTEAFSFDLKLRSSYPIDEMRLPQHPQATASSLSPQEWSVSLHNGQAGSEQESTQAPSAVVQKLDRDIVVYWRHQQGLPGSVDMVTHKEPGKERGTFMLTVTPGDDLTSINEGRDWVFVLDLSGSMKGKYQSLVEGVRKGLANLSDRDRFKIVLFKNHARELTSGYVQATADNARRFLNKLENTGPSGSTNLYAGLERGIKGLDSDRSSAIILVTDGVANVGITEKKDFLKLLERYDVRLFSFVMGNSANRPLLEGMTKISNGFSISVSNSDDIVGQLLLATDKLTHEALHDIDVKIRGVKVKDLTPSRIGSLYRGRQLILFGHYWGDGVADVTISGKVSGQPAEYSSRFEFPGHSTRNPEIERLWAFATIEDLQNQIDYLGEDADSRQAIIDVAKEFSLVTDYTSMVVLREEQFQHYGVERRNQVRVAKEQAARQQRSTAPVVDNRVDKQQPMYSTPRAYPSSGSSGGGAFGPWLLLLLFPLWKANQRRRNAK</sequence>
<dbReference type="SMART" id="SM00327">
    <property type="entry name" value="VWA"/>
    <property type="match status" value="1"/>
</dbReference>